<evidence type="ECO:0000313" key="2">
    <source>
        <dbReference type="EMBL" id="ERN04916.1"/>
    </source>
</evidence>
<gene>
    <name evidence="2" type="ORF">AMTR_s00080p00087650</name>
</gene>
<reference evidence="3" key="1">
    <citation type="journal article" date="2013" name="Science">
        <title>The Amborella genome and the evolution of flowering plants.</title>
        <authorList>
            <consortium name="Amborella Genome Project"/>
        </authorList>
    </citation>
    <scope>NUCLEOTIDE SEQUENCE [LARGE SCALE GENOMIC DNA]</scope>
</reference>
<dbReference type="Proteomes" id="UP000017836">
    <property type="component" value="Unassembled WGS sequence"/>
</dbReference>
<feature type="compositionally biased region" description="Basic residues" evidence="1">
    <location>
        <begin position="14"/>
        <end position="24"/>
    </location>
</feature>
<feature type="compositionally biased region" description="Polar residues" evidence="1">
    <location>
        <begin position="28"/>
        <end position="40"/>
    </location>
</feature>
<evidence type="ECO:0000313" key="3">
    <source>
        <dbReference type="Proteomes" id="UP000017836"/>
    </source>
</evidence>
<dbReference type="Gramene" id="ERN04916">
    <property type="protein sequence ID" value="ERN04916"/>
    <property type="gene ID" value="AMTR_s00080p00087650"/>
</dbReference>
<feature type="region of interest" description="Disordered" evidence="1">
    <location>
        <begin position="1"/>
        <end position="61"/>
    </location>
</feature>
<dbReference type="HOGENOM" id="CLU_2925687_0_0_1"/>
<protein>
    <submittedName>
        <fullName evidence="2">Uncharacterized protein</fullName>
    </submittedName>
</protein>
<dbReference type="AlphaFoldDB" id="W1PBC3"/>
<accession>W1PBC3</accession>
<dbReference type="EMBL" id="KI394095">
    <property type="protein sequence ID" value="ERN04916.1"/>
    <property type="molecule type" value="Genomic_DNA"/>
</dbReference>
<sequence length="61" mass="7099">MERRRAGCVSGRDPRRRQLKRASRSRSNGLSSTASHLQPQTEEEETRDRSVTEERRVTCQL</sequence>
<organism evidence="2 3">
    <name type="scientific">Amborella trichopoda</name>
    <dbReference type="NCBI Taxonomy" id="13333"/>
    <lineage>
        <taxon>Eukaryota</taxon>
        <taxon>Viridiplantae</taxon>
        <taxon>Streptophyta</taxon>
        <taxon>Embryophyta</taxon>
        <taxon>Tracheophyta</taxon>
        <taxon>Spermatophyta</taxon>
        <taxon>Magnoliopsida</taxon>
        <taxon>Amborellales</taxon>
        <taxon>Amborellaceae</taxon>
        <taxon>Amborella</taxon>
    </lineage>
</organism>
<proteinExistence type="predicted"/>
<name>W1PBC3_AMBTC</name>
<feature type="compositionally biased region" description="Basic and acidic residues" evidence="1">
    <location>
        <begin position="46"/>
        <end position="61"/>
    </location>
</feature>
<evidence type="ECO:0000256" key="1">
    <source>
        <dbReference type="SAM" id="MobiDB-lite"/>
    </source>
</evidence>
<keyword evidence="3" id="KW-1185">Reference proteome</keyword>